<dbReference type="RefSeq" id="WP_158381283.1">
    <property type="nucleotide sequence ID" value="NZ_VMTX01000004.1"/>
</dbReference>
<evidence type="ECO:0000256" key="4">
    <source>
        <dbReference type="ARBA" id="ARBA00022989"/>
    </source>
</evidence>
<organism evidence="8 9">
    <name type="scientific">Corynebacterium aurimucosum</name>
    <dbReference type="NCBI Taxonomy" id="169292"/>
    <lineage>
        <taxon>Bacteria</taxon>
        <taxon>Bacillati</taxon>
        <taxon>Actinomycetota</taxon>
        <taxon>Actinomycetes</taxon>
        <taxon>Mycobacteriales</taxon>
        <taxon>Corynebacteriaceae</taxon>
        <taxon>Corynebacterium</taxon>
    </lineage>
</organism>
<comment type="subcellular location">
    <subcellularLocation>
        <location evidence="1">Cell membrane</location>
        <topology evidence="1">Multi-pass membrane protein</topology>
    </subcellularLocation>
</comment>
<dbReference type="InterPro" id="IPR011701">
    <property type="entry name" value="MFS"/>
</dbReference>
<dbReference type="Pfam" id="PF07690">
    <property type="entry name" value="MFS_1"/>
    <property type="match status" value="1"/>
</dbReference>
<feature type="transmembrane region" description="Helical" evidence="6">
    <location>
        <begin position="115"/>
        <end position="136"/>
    </location>
</feature>
<feature type="domain" description="Major facilitator superfamily (MFS) profile" evidence="7">
    <location>
        <begin position="20"/>
        <end position="541"/>
    </location>
</feature>
<evidence type="ECO:0000256" key="3">
    <source>
        <dbReference type="ARBA" id="ARBA00022692"/>
    </source>
</evidence>
<gene>
    <name evidence="8" type="ORF">FQN05_04200</name>
</gene>
<dbReference type="GO" id="GO:0005886">
    <property type="term" value="C:plasma membrane"/>
    <property type="evidence" value="ECO:0007669"/>
    <property type="project" value="UniProtKB-SubCell"/>
</dbReference>
<keyword evidence="2" id="KW-0813">Transport</keyword>
<evidence type="ECO:0000256" key="2">
    <source>
        <dbReference type="ARBA" id="ARBA00022448"/>
    </source>
</evidence>
<proteinExistence type="predicted"/>
<comment type="caution">
    <text evidence="8">The sequence shown here is derived from an EMBL/GenBank/DDBJ whole genome shotgun (WGS) entry which is preliminary data.</text>
</comment>
<feature type="transmembrane region" description="Helical" evidence="6">
    <location>
        <begin position="517"/>
        <end position="536"/>
    </location>
</feature>
<feature type="transmembrane region" description="Helical" evidence="6">
    <location>
        <begin position="21"/>
        <end position="46"/>
    </location>
</feature>
<feature type="transmembrane region" description="Helical" evidence="6">
    <location>
        <begin position="143"/>
        <end position="166"/>
    </location>
</feature>
<keyword evidence="5 6" id="KW-0472">Membrane</keyword>
<evidence type="ECO:0000256" key="1">
    <source>
        <dbReference type="ARBA" id="ARBA00004651"/>
    </source>
</evidence>
<dbReference type="PANTHER" id="PTHR42718:SF9">
    <property type="entry name" value="MAJOR FACILITATOR SUPERFAMILY MULTIDRUG TRANSPORTER MFSC"/>
    <property type="match status" value="1"/>
</dbReference>
<evidence type="ECO:0000313" key="8">
    <source>
        <dbReference type="EMBL" id="TVU85286.1"/>
    </source>
</evidence>
<dbReference type="AlphaFoldDB" id="A0A558IV59"/>
<dbReference type="Proteomes" id="UP000320648">
    <property type="component" value="Unassembled WGS sequence"/>
</dbReference>
<keyword evidence="3 6" id="KW-0812">Transmembrane</keyword>
<feature type="transmembrane region" description="Helical" evidence="6">
    <location>
        <begin position="434"/>
        <end position="455"/>
    </location>
</feature>
<feature type="transmembrane region" description="Helical" evidence="6">
    <location>
        <begin position="172"/>
        <end position="194"/>
    </location>
</feature>
<reference evidence="8 9" key="1">
    <citation type="submission" date="2019-07" db="EMBL/GenBank/DDBJ databases">
        <title>Draft genome of C. aurimucosum strain 15-4290.</title>
        <authorList>
            <person name="Pacheco L.G.C."/>
            <person name="Aguiar E.R.G.R."/>
            <person name="Navas J."/>
            <person name="Santos C.S."/>
            <person name="Rocha D.J.P.G."/>
        </authorList>
    </citation>
    <scope>NUCLEOTIDE SEQUENCE [LARGE SCALE GENOMIC DNA]</scope>
    <source>
        <strain evidence="8 9">15-4290</strain>
    </source>
</reference>
<protein>
    <submittedName>
        <fullName evidence="8">MFS transporter</fullName>
    </submittedName>
</protein>
<dbReference type="PROSITE" id="PS50850">
    <property type="entry name" value="MFS"/>
    <property type="match status" value="1"/>
</dbReference>
<feature type="transmembrane region" description="Helical" evidence="6">
    <location>
        <begin position="302"/>
        <end position="322"/>
    </location>
</feature>
<dbReference type="InterPro" id="IPR005829">
    <property type="entry name" value="Sugar_transporter_CS"/>
</dbReference>
<dbReference type="GO" id="GO:0022857">
    <property type="term" value="F:transmembrane transporter activity"/>
    <property type="evidence" value="ECO:0007669"/>
    <property type="project" value="InterPro"/>
</dbReference>
<dbReference type="InterPro" id="IPR020846">
    <property type="entry name" value="MFS_dom"/>
</dbReference>
<dbReference type="PANTHER" id="PTHR42718">
    <property type="entry name" value="MAJOR FACILITATOR SUPERFAMILY MULTIDRUG TRANSPORTER MFSC"/>
    <property type="match status" value="1"/>
</dbReference>
<dbReference type="EMBL" id="VMTX01000004">
    <property type="protein sequence ID" value="TVU85286.1"/>
    <property type="molecule type" value="Genomic_DNA"/>
</dbReference>
<feature type="transmembrane region" description="Helical" evidence="6">
    <location>
        <begin position="58"/>
        <end position="74"/>
    </location>
</feature>
<feature type="transmembrane region" description="Helical" evidence="6">
    <location>
        <begin position="86"/>
        <end position="103"/>
    </location>
</feature>
<dbReference type="Gene3D" id="1.20.1250.20">
    <property type="entry name" value="MFS general substrate transporter like domains"/>
    <property type="match status" value="1"/>
</dbReference>
<feature type="transmembrane region" description="Helical" evidence="6">
    <location>
        <begin position="206"/>
        <end position="226"/>
    </location>
</feature>
<evidence type="ECO:0000256" key="5">
    <source>
        <dbReference type="ARBA" id="ARBA00023136"/>
    </source>
</evidence>
<evidence type="ECO:0000256" key="6">
    <source>
        <dbReference type="SAM" id="Phobius"/>
    </source>
</evidence>
<evidence type="ECO:0000259" key="7">
    <source>
        <dbReference type="PROSITE" id="PS50850"/>
    </source>
</evidence>
<feature type="transmembrane region" description="Helical" evidence="6">
    <location>
        <begin position="328"/>
        <end position="350"/>
    </location>
</feature>
<dbReference type="Gene3D" id="1.20.1720.10">
    <property type="entry name" value="Multidrug resistance protein D"/>
    <property type="match status" value="1"/>
</dbReference>
<dbReference type="InterPro" id="IPR036259">
    <property type="entry name" value="MFS_trans_sf"/>
</dbReference>
<feature type="transmembrane region" description="Helical" evidence="6">
    <location>
        <begin position="388"/>
        <end position="413"/>
    </location>
</feature>
<name>A0A558IV59_9CORY</name>
<dbReference type="SUPFAM" id="SSF103473">
    <property type="entry name" value="MFS general substrate transporter"/>
    <property type="match status" value="1"/>
</dbReference>
<feature type="transmembrane region" description="Helical" evidence="6">
    <location>
        <begin position="246"/>
        <end position="271"/>
    </location>
</feature>
<dbReference type="CDD" id="cd17321">
    <property type="entry name" value="MFS_MMR_MDR_like"/>
    <property type="match status" value="1"/>
</dbReference>
<keyword evidence="4 6" id="KW-1133">Transmembrane helix</keyword>
<dbReference type="PROSITE" id="PS00216">
    <property type="entry name" value="SUGAR_TRANSPORT_1"/>
    <property type="match status" value="1"/>
</dbReference>
<accession>A0A558IV59</accession>
<sequence>MPAATTESSTVAPTRRDWISLAVLSVGLGLIVLDGTIVGVALPAIITDLNLDITQAQWVNSLYAVVLAALLLSTGKIADSWGRKRAFLLGLAVFVAGSVWAGFSETAGILISARAVQAVGAAFIMPSTLSTVNAVFRGKYRAAAFGVWGAVISGAAAVGPLAGGALTQWVSWHWIFLVNVPIGLFVAGGAVLTVRETRNPETRPGVDVDGAQLSAIAFGALVFAVIEGPSLGWWTPQSESTVFGWTWPATATISVVPVALLIAAVGFALFIRWEKHREKAQRSALLDLGLFSYPTFSWGNTTAGAVAIGEFAIIFVLPIYLINALGLSVMSAGLVLAAMAVGAFISGAAARHVAGRFGAPGTVLIGLSLEVVGALILALILGPDTSGWLIALPLVIYGVGLGFASAQLTGTVLRDIPVENSGQASATQSTVRQIGSSLGTAISGSVFSVSLALSLPKALNTIGFDGPAAEGIAEAARQSAGSSIAGLRAQGAASPFGEETAVLVRALSDGMSDAARWSLLTAVAFLGLGFIGALQVRKAAQG</sequence>
<evidence type="ECO:0000313" key="9">
    <source>
        <dbReference type="Proteomes" id="UP000320648"/>
    </source>
</evidence>
<feature type="transmembrane region" description="Helical" evidence="6">
    <location>
        <begin position="362"/>
        <end position="382"/>
    </location>
</feature>